<keyword evidence="4" id="KW-0418">Kinase</keyword>
<dbReference type="GO" id="GO:0004674">
    <property type="term" value="F:protein serine/threonine kinase activity"/>
    <property type="evidence" value="ECO:0007669"/>
    <property type="project" value="InterPro"/>
</dbReference>
<dbReference type="PROSITE" id="PS50088">
    <property type="entry name" value="ANK_REPEAT"/>
    <property type="match status" value="1"/>
</dbReference>
<proteinExistence type="predicted"/>
<feature type="compositionally biased region" description="Acidic residues" evidence="2">
    <location>
        <begin position="1119"/>
        <end position="1140"/>
    </location>
</feature>
<dbReference type="InterPro" id="IPR045269">
    <property type="entry name" value="Atg1-like"/>
</dbReference>
<evidence type="ECO:0000313" key="5">
    <source>
        <dbReference type="Proteomes" id="UP000186817"/>
    </source>
</evidence>
<dbReference type="SUPFAM" id="SSF48403">
    <property type="entry name" value="Ankyrin repeat"/>
    <property type="match status" value="1"/>
</dbReference>
<feature type="region of interest" description="Disordered" evidence="2">
    <location>
        <begin position="1"/>
        <end position="46"/>
    </location>
</feature>
<dbReference type="GO" id="GO:0010506">
    <property type="term" value="P:regulation of autophagy"/>
    <property type="evidence" value="ECO:0007669"/>
    <property type="project" value="InterPro"/>
</dbReference>
<keyword evidence="1" id="KW-0040">ANK repeat</keyword>
<feature type="compositionally biased region" description="Basic and acidic residues" evidence="2">
    <location>
        <begin position="1060"/>
        <end position="1073"/>
    </location>
</feature>
<feature type="region of interest" description="Disordered" evidence="2">
    <location>
        <begin position="955"/>
        <end position="1094"/>
    </location>
</feature>
<dbReference type="InterPro" id="IPR000719">
    <property type="entry name" value="Prot_kinase_dom"/>
</dbReference>
<feature type="domain" description="Protein kinase" evidence="3">
    <location>
        <begin position="202"/>
        <end position="500"/>
    </location>
</feature>
<dbReference type="GO" id="GO:0005737">
    <property type="term" value="C:cytoplasm"/>
    <property type="evidence" value="ECO:0007669"/>
    <property type="project" value="TreeGrafter"/>
</dbReference>
<feature type="region of interest" description="Disordered" evidence="2">
    <location>
        <begin position="1119"/>
        <end position="1169"/>
    </location>
</feature>
<gene>
    <name evidence="4" type="primary">PK2</name>
    <name evidence="4" type="ORF">AK812_SmicGene3435</name>
</gene>
<dbReference type="Pfam" id="PF00023">
    <property type="entry name" value="Ank"/>
    <property type="match status" value="1"/>
</dbReference>
<feature type="region of interest" description="Disordered" evidence="2">
    <location>
        <begin position="864"/>
        <end position="939"/>
    </location>
</feature>
<dbReference type="PANTHER" id="PTHR24348">
    <property type="entry name" value="SERINE/THREONINE-PROTEIN KINASE UNC-51-RELATED"/>
    <property type="match status" value="1"/>
</dbReference>
<feature type="compositionally biased region" description="Polar residues" evidence="2">
    <location>
        <begin position="1034"/>
        <end position="1050"/>
    </location>
</feature>
<feature type="compositionally biased region" description="Low complexity" evidence="2">
    <location>
        <begin position="998"/>
        <end position="1015"/>
    </location>
</feature>
<dbReference type="PROSITE" id="PS50011">
    <property type="entry name" value="PROTEIN_KINASE_DOM"/>
    <property type="match status" value="1"/>
</dbReference>
<dbReference type="InterPro" id="IPR002110">
    <property type="entry name" value="Ankyrin_rpt"/>
</dbReference>
<name>A0A1Q9EYZ9_SYMMI</name>
<evidence type="ECO:0000256" key="1">
    <source>
        <dbReference type="PROSITE-ProRule" id="PRU00023"/>
    </source>
</evidence>
<feature type="compositionally biased region" description="Acidic residues" evidence="2">
    <location>
        <begin position="919"/>
        <end position="939"/>
    </location>
</feature>
<organism evidence="4 5">
    <name type="scientific">Symbiodinium microadriaticum</name>
    <name type="common">Dinoflagellate</name>
    <name type="synonym">Zooxanthella microadriatica</name>
    <dbReference type="NCBI Taxonomy" id="2951"/>
    <lineage>
        <taxon>Eukaryota</taxon>
        <taxon>Sar</taxon>
        <taxon>Alveolata</taxon>
        <taxon>Dinophyceae</taxon>
        <taxon>Suessiales</taxon>
        <taxon>Symbiodiniaceae</taxon>
        <taxon>Symbiodinium</taxon>
    </lineage>
</organism>
<comment type="caution">
    <text evidence="4">The sequence shown here is derived from an EMBL/GenBank/DDBJ whole genome shotgun (WGS) entry which is preliminary data.</text>
</comment>
<dbReference type="Pfam" id="PF00069">
    <property type="entry name" value="Pkinase"/>
    <property type="match status" value="1"/>
</dbReference>
<dbReference type="Proteomes" id="UP000186817">
    <property type="component" value="Unassembled WGS sequence"/>
</dbReference>
<evidence type="ECO:0000256" key="2">
    <source>
        <dbReference type="SAM" id="MobiDB-lite"/>
    </source>
</evidence>
<feature type="compositionally biased region" description="Polar residues" evidence="2">
    <location>
        <begin position="32"/>
        <end position="46"/>
    </location>
</feature>
<feature type="compositionally biased region" description="Basic and acidic residues" evidence="2">
    <location>
        <begin position="885"/>
        <end position="902"/>
    </location>
</feature>
<reference evidence="4 5" key="1">
    <citation type="submission" date="2016-02" db="EMBL/GenBank/DDBJ databases">
        <title>Genome analysis of coral dinoflagellate symbionts highlights evolutionary adaptations to a symbiotic lifestyle.</title>
        <authorList>
            <person name="Aranda M."/>
            <person name="Li Y."/>
            <person name="Liew Y.J."/>
            <person name="Baumgarten S."/>
            <person name="Simakov O."/>
            <person name="Wilson M."/>
            <person name="Piel J."/>
            <person name="Ashoor H."/>
            <person name="Bougouffa S."/>
            <person name="Bajic V.B."/>
            <person name="Ryu T."/>
            <person name="Ravasi T."/>
            <person name="Bayer T."/>
            <person name="Micklem G."/>
            <person name="Kim H."/>
            <person name="Bhak J."/>
            <person name="Lajeunesse T.C."/>
            <person name="Voolstra C.R."/>
        </authorList>
    </citation>
    <scope>NUCLEOTIDE SEQUENCE [LARGE SCALE GENOMIC DNA]</scope>
    <source>
        <strain evidence="4 5">CCMP2467</strain>
    </source>
</reference>
<evidence type="ECO:0000259" key="3">
    <source>
        <dbReference type="PROSITE" id="PS50011"/>
    </source>
</evidence>
<protein>
    <submittedName>
        <fullName evidence="4">Putative serine/threonine-protein kinase 2</fullName>
    </submittedName>
</protein>
<dbReference type="Gene3D" id="1.10.510.10">
    <property type="entry name" value="Transferase(Phosphotransferase) domain 1"/>
    <property type="match status" value="1"/>
</dbReference>
<keyword evidence="4" id="KW-0808">Transferase</keyword>
<keyword evidence="5" id="KW-1185">Reference proteome</keyword>
<dbReference type="OrthoDB" id="438341at2759"/>
<dbReference type="GO" id="GO:0005524">
    <property type="term" value="F:ATP binding"/>
    <property type="evidence" value="ECO:0007669"/>
    <property type="project" value="InterPro"/>
</dbReference>
<dbReference type="SUPFAM" id="SSF56112">
    <property type="entry name" value="Protein kinase-like (PK-like)"/>
    <property type="match status" value="1"/>
</dbReference>
<dbReference type="Gene3D" id="1.25.40.20">
    <property type="entry name" value="Ankyrin repeat-containing domain"/>
    <property type="match status" value="1"/>
</dbReference>
<accession>A0A1Q9EYZ9</accession>
<dbReference type="EMBL" id="LSRX01000040">
    <property type="protein sequence ID" value="OLQ12605.1"/>
    <property type="molecule type" value="Genomic_DNA"/>
</dbReference>
<dbReference type="InterPro" id="IPR036770">
    <property type="entry name" value="Ankyrin_rpt-contain_sf"/>
</dbReference>
<feature type="compositionally biased region" description="Polar residues" evidence="2">
    <location>
        <begin position="1149"/>
        <end position="1159"/>
    </location>
</feature>
<feature type="repeat" description="ANK" evidence="1">
    <location>
        <begin position="1262"/>
        <end position="1295"/>
    </location>
</feature>
<dbReference type="InterPro" id="IPR011009">
    <property type="entry name" value="Kinase-like_dom_sf"/>
</dbReference>
<sequence length="1484" mass="165246">MPDDSDAPAQASQRTLPDLSPSAASGRIGSFGVSSRQLGTSPSAKSVPSFLQARQLTAGASRSGTLKGKVSRRRRVGCCRCTKRVVKCIAQVLWKILKFIGWTIIRIICRRRLRRAALERNQWITFKPRPDRLDDIAQREAEYREHIVKIYNARGLRGRTILYRLLSRRVRYIRMRVREALAEVFGARDPVSGVPNDLLERYRLLNVLGEGPHGQVFSACWNQEGDPEELTKQELKKGRLVAIRIRDKSTGHIVRMDLNFSATLLRNRALPWPPALRMLRRLLARLRLVKRPILHETIVKLQHVEDTREFFIEVLEYLPGGTLYQYLEKKEMLDEYTACRVSLRILKALDHLHARRLLHRDLRLQQFVLAEADDPESCKLADLWCLAALPRKKNFMVEEGRPCDLLTAAPEVVKQGEFSAKSDVWAAGCVIFELLHGHPPFGGTGKALVQRICLGEPEFSELGTSTGGLSENALDLLRWMLQREPGHRPSVSECLKHPWFEGYNVERPSKQVWQVEKLIRHVKLWGKPPHSRQNLPASNLLASKRGAVTPGFCTYMGATSVDIDFEVIGKTEEQQYWVTKCLLSLWGREENPRQVQLKVCVKPGAPWVELGSCTLDDATALEASIKIDKPIRYVRISLRGNLGGHFGIAVRKVSFYGYQVRQVPIALQLENLRFLRGSRLHTHASDIHPKEVTSRVHKSLQSSLRVGRRIEGTGAKYRVYEDICSGSPHITTAAETPRLKFPRGVVLVGAVLGLRYVSDVPSKESAPPRLRIQIVKEAHTSADQERRLKKTLLFATEDLTPPSWKATEVLGNGYVDYPVMFATGIRAFGDDKLHLEVLFQNFSGTAHIPADMGLSFFYVPELQSPSTSEDEGVAKETAATQLRKTRAEAKEEGERQAAEREASVGQSAAEAPQSQAVQLDEDEEVLAQESDAGEGWEEELQNHLDKQVDETLFGNSGLPFFSQEEGGAYRPSAAKGQGQEWWKTEDDSKPTQAKEAADVAGAVRARPAPATASAGSRRHQVSQMQPVPVEDNQLEPTNARNRGNEATTFAVNKAMNVAADLRRQAAEEAEQRQARRRMRGEGSTGEGGDMGFFDALFQDPTWSSCTPAKACNEIVKALEEEDEEEEDAQPDQPDNNEEQADDKSHSESSRGSNSDTGQGPWQRRPTELAASQAIRGRLHYSRILEISRHCLPKHMASPTVMSPPGSPVPSCRFDEIVFPPPAPKRAADPPLLRALRMASLSQVRWLLEEDPEAASSIFIEHRCETPLCAAIRNNCGVDILRILLDHGAEVNLRDCDGFTPLALLSKKPCGYQPISIDFDHFQATMRSQEQDALCVAQVLLAAGADPLEVGPGGLTCVDLAQSAGNSRLARLLRGDSSAADKIQEDLPQVWTTRDILAAELPLLFEPTGKIASLQRAFDCKSSPASIREMSEFRYRNASMSLLRQIGRGKALAVTKFGIPFPGPYKWARANPPLVFRPLAVPVAA</sequence>
<evidence type="ECO:0000313" key="4">
    <source>
        <dbReference type="EMBL" id="OLQ12605.1"/>
    </source>
</evidence>